<name>A0A6M3XJU7_9ZZZZ</name>
<reference evidence="1" key="1">
    <citation type="submission" date="2020-03" db="EMBL/GenBank/DDBJ databases">
        <title>The deep terrestrial virosphere.</title>
        <authorList>
            <person name="Holmfeldt K."/>
            <person name="Nilsson E."/>
            <person name="Simone D."/>
            <person name="Lopez-Fernandez M."/>
            <person name="Wu X."/>
            <person name="de Brujin I."/>
            <person name="Lundin D."/>
            <person name="Andersson A."/>
            <person name="Bertilsson S."/>
            <person name="Dopson M."/>
        </authorList>
    </citation>
    <scope>NUCLEOTIDE SEQUENCE</scope>
    <source>
        <strain evidence="1">TM448B01247</strain>
    </source>
</reference>
<gene>
    <name evidence="1" type="ORF">TM448B01247_0019</name>
</gene>
<proteinExistence type="predicted"/>
<protein>
    <submittedName>
        <fullName evidence="1">Uncharacterized protein</fullName>
    </submittedName>
</protein>
<dbReference type="EMBL" id="MT144721">
    <property type="protein sequence ID" value="QJH98200.1"/>
    <property type="molecule type" value="Genomic_DNA"/>
</dbReference>
<dbReference type="AlphaFoldDB" id="A0A6M3XJU7"/>
<sequence>MKYTAIEAINKLIENPKLKFRFSYSNNIDGDWSGVIINNNGSIAYEEFNGNKCDDYVTLHNTFLKYIFELIPQPVTFMEAVKAYAEKKTIKCISKYGEREYRYYCTNKGIVDNIGSAMSPEEILHGKWYIED</sequence>
<organism evidence="1">
    <name type="scientific">viral metagenome</name>
    <dbReference type="NCBI Taxonomy" id="1070528"/>
    <lineage>
        <taxon>unclassified sequences</taxon>
        <taxon>metagenomes</taxon>
        <taxon>organismal metagenomes</taxon>
    </lineage>
</organism>
<evidence type="ECO:0000313" key="1">
    <source>
        <dbReference type="EMBL" id="QJH98200.1"/>
    </source>
</evidence>
<accession>A0A6M3XJU7</accession>